<dbReference type="RefSeq" id="WP_147800040.1">
    <property type="nucleotide sequence ID" value="NZ_VPFL01000012.1"/>
</dbReference>
<dbReference type="PANTHER" id="PTHR11472">
    <property type="entry name" value="DNA REPAIR DEAD HELICASE RAD3/XP-D SUBFAMILY MEMBER"/>
    <property type="match status" value="1"/>
</dbReference>
<keyword evidence="1" id="KW-0547">Nucleotide-binding</keyword>
<evidence type="ECO:0000313" key="6">
    <source>
        <dbReference type="Proteomes" id="UP000321201"/>
    </source>
</evidence>
<dbReference type="GO" id="GO:0033677">
    <property type="term" value="F:DNA/RNA helicase activity"/>
    <property type="evidence" value="ECO:0007669"/>
    <property type="project" value="TreeGrafter"/>
</dbReference>
<dbReference type="GO" id="GO:0005524">
    <property type="term" value="F:ATP binding"/>
    <property type="evidence" value="ECO:0007669"/>
    <property type="project" value="UniProtKB-KW"/>
</dbReference>
<feature type="domain" description="Helicase ATP-binding" evidence="4">
    <location>
        <begin position="14"/>
        <end position="293"/>
    </location>
</feature>
<organism evidence="5 6">
    <name type="scientific">Pelomicrobium methylotrophicum</name>
    <dbReference type="NCBI Taxonomy" id="2602750"/>
    <lineage>
        <taxon>Bacteria</taxon>
        <taxon>Pseudomonadati</taxon>
        <taxon>Pseudomonadota</taxon>
        <taxon>Hydrogenophilia</taxon>
        <taxon>Hydrogenophilia incertae sedis</taxon>
        <taxon>Pelomicrobium</taxon>
    </lineage>
</organism>
<dbReference type="InterPro" id="IPR014013">
    <property type="entry name" value="Helic_SF1/SF2_ATP-bd_DinG/Rad3"/>
</dbReference>
<dbReference type="InParanoid" id="A0A5C7EI02"/>
<dbReference type="GO" id="GO:0003678">
    <property type="term" value="F:DNA helicase activity"/>
    <property type="evidence" value="ECO:0007669"/>
    <property type="project" value="TreeGrafter"/>
</dbReference>
<dbReference type="SUPFAM" id="SSF52540">
    <property type="entry name" value="P-loop containing nucleoside triphosphate hydrolases"/>
    <property type="match status" value="1"/>
</dbReference>
<evidence type="ECO:0000259" key="4">
    <source>
        <dbReference type="PROSITE" id="PS51193"/>
    </source>
</evidence>
<dbReference type="GO" id="GO:0003676">
    <property type="term" value="F:nucleic acid binding"/>
    <property type="evidence" value="ECO:0007669"/>
    <property type="project" value="InterPro"/>
</dbReference>
<comment type="caution">
    <text evidence="5">The sequence shown here is derived from an EMBL/GenBank/DDBJ whole genome shotgun (WGS) entry which is preliminary data.</text>
</comment>
<protein>
    <recommendedName>
        <fullName evidence="4">Helicase ATP-binding domain-containing protein</fullName>
    </recommendedName>
</protein>
<dbReference type="Pfam" id="PF13307">
    <property type="entry name" value="Helicase_C_2"/>
    <property type="match status" value="1"/>
</dbReference>
<keyword evidence="2" id="KW-0378">Hydrolase</keyword>
<evidence type="ECO:0000256" key="3">
    <source>
        <dbReference type="ARBA" id="ARBA00022840"/>
    </source>
</evidence>
<dbReference type="OrthoDB" id="9805194at2"/>
<reference evidence="5 6" key="1">
    <citation type="submission" date="2019-08" db="EMBL/GenBank/DDBJ databases">
        <title>Pelomicrobium methylotrophicum gen. nov., sp. nov. a moderately thermophilic, facultatively anaerobic, lithoautotrophic and methylotrophic bacterium isolated from a terrestrial mud volcano.</title>
        <authorList>
            <person name="Slobodkina G.B."/>
            <person name="Merkel A.Y."/>
            <person name="Slobodkin A.I."/>
        </authorList>
    </citation>
    <scope>NUCLEOTIDE SEQUENCE [LARGE SCALE GENOMIC DNA]</scope>
    <source>
        <strain evidence="5 6">SM250</strain>
    </source>
</reference>
<dbReference type="GO" id="GO:0009432">
    <property type="term" value="P:SOS response"/>
    <property type="evidence" value="ECO:0007669"/>
    <property type="project" value="TreeGrafter"/>
</dbReference>
<dbReference type="InterPro" id="IPR045028">
    <property type="entry name" value="DinG/Rad3-like"/>
</dbReference>
<dbReference type="Proteomes" id="UP000321201">
    <property type="component" value="Unassembled WGS sequence"/>
</dbReference>
<dbReference type="GO" id="GO:0006281">
    <property type="term" value="P:DNA repair"/>
    <property type="evidence" value="ECO:0007669"/>
    <property type="project" value="TreeGrafter"/>
</dbReference>
<dbReference type="GO" id="GO:0051539">
    <property type="term" value="F:4 iron, 4 sulfur cluster binding"/>
    <property type="evidence" value="ECO:0007669"/>
    <property type="project" value="TreeGrafter"/>
</dbReference>
<dbReference type="Gene3D" id="3.40.50.300">
    <property type="entry name" value="P-loop containing nucleotide triphosphate hydrolases"/>
    <property type="match status" value="2"/>
</dbReference>
<dbReference type="SMART" id="SM00491">
    <property type="entry name" value="HELICc2"/>
    <property type="match status" value="1"/>
</dbReference>
<proteinExistence type="predicted"/>
<name>A0A5C7EI02_9PROT</name>
<dbReference type="InterPro" id="IPR027417">
    <property type="entry name" value="P-loop_NTPase"/>
</dbReference>
<dbReference type="PROSITE" id="PS51193">
    <property type="entry name" value="HELICASE_ATP_BIND_2"/>
    <property type="match status" value="1"/>
</dbReference>
<evidence type="ECO:0000256" key="1">
    <source>
        <dbReference type="ARBA" id="ARBA00022741"/>
    </source>
</evidence>
<gene>
    <name evidence="5" type="ORF">FR698_09895</name>
</gene>
<dbReference type="EMBL" id="VPFL01000012">
    <property type="protein sequence ID" value="TXF11641.1"/>
    <property type="molecule type" value="Genomic_DNA"/>
</dbReference>
<evidence type="ECO:0000256" key="2">
    <source>
        <dbReference type="ARBA" id="ARBA00022801"/>
    </source>
</evidence>
<keyword evidence="6" id="KW-1185">Reference proteome</keyword>
<accession>A0A5C7EI02</accession>
<dbReference type="AlphaFoldDB" id="A0A5C7EI02"/>
<dbReference type="PANTHER" id="PTHR11472:SF59">
    <property type="entry name" value="ATP-DEPENDENT DNA HELICASE DING"/>
    <property type="match status" value="1"/>
</dbReference>
<dbReference type="FunCoup" id="A0A5C7EI02">
    <property type="interactions" value="67"/>
</dbReference>
<keyword evidence="3" id="KW-0067">ATP-binding</keyword>
<evidence type="ECO:0000313" key="5">
    <source>
        <dbReference type="EMBL" id="TXF11641.1"/>
    </source>
</evidence>
<sequence>MNELKDRIHCAFEALPELLRDYRSRPGQRVMASETAGALISGGISIIEAPTGIGKTLGYLIPGIIAAVKRRRRLIVSTATVALQEQIRNKDYPVAARAAAAAGVSSSVAVLKGRERYVCPVRLDHRSANGDLFESGDAVFPIMRAALEAGAWDGDRDHWNSPIDEKEWRAVNNQRGSCLGRRCPQRQRCPAVLAREAASSATVVVASHDLVLSSLAKLPDSVFGRFEENFYVFDEGHGLPAKAIASCAHEADVDERLANEAAAVVERSGMAILLPAVKTAARAAAHAIRAVKDQFEERAPGGMLRFPFGRLPPEFAALERVIVPPLERLEALVLQTAEVMGEDATASPLTAHAAAMVAGAAERLSKVISAWRAFFGEEGPARWIERDGARWRIHASPFSAAGILDDLLWRRTQGAVITSATLTSCGGFDHALSELGLSQRDGVRTVKLPSPFDWSSRASIVVPRRCPAPSEEDLHSDAVVDEIVRALAEDRGGVLALFASARQMKRVRSSIPQAWSDHVIVQGDAPVPEIVRRHMARVDAGLPSAILGLSSFYEGIDLPGRYLTTVIVAKIPFPPPDEPLVAAASEHLAAMGLDAFSLLHLPIAGLRLAQAAGRLLRREDDWGEIRILDRRLVERAYGRRLAAGLPAQVRHV</sequence>
<dbReference type="InterPro" id="IPR006555">
    <property type="entry name" value="ATP-dep_Helicase_C"/>
</dbReference>
<dbReference type="GO" id="GO:0016818">
    <property type="term" value="F:hydrolase activity, acting on acid anhydrides, in phosphorus-containing anhydrides"/>
    <property type="evidence" value="ECO:0007669"/>
    <property type="project" value="InterPro"/>
</dbReference>